<dbReference type="InterPro" id="IPR049874">
    <property type="entry name" value="ROK_cs"/>
</dbReference>
<accession>A0A4R6DD52</accession>
<dbReference type="EMBL" id="SNVW01000012">
    <property type="protein sequence ID" value="TDN42451.1"/>
    <property type="molecule type" value="Genomic_DNA"/>
</dbReference>
<comment type="similarity">
    <text evidence="1">Belongs to the ROK (NagC/XylR) family.</text>
</comment>
<dbReference type="PANTHER" id="PTHR18964">
    <property type="entry name" value="ROK (REPRESSOR, ORF, KINASE) FAMILY"/>
    <property type="match status" value="1"/>
</dbReference>
<comment type="caution">
    <text evidence="2">The sequence shown here is derived from an EMBL/GenBank/DDBJ whole genome shotgun (WGS) entry which is preliminary data.</text>
</comment>
<proteinExistence type="inferred from homology"/>
<reference evidence="2 3" key="1">
    <citation type="submission" date="2019-03" db="EMBL/GenBank/DDBJ databases">
        <title>Genomic analyses of the natural microbiome of Caenorhabditis elegans.</title>
        <authorList>
            <person name="Samuel B."/>
        </authorList>
    </citation>
    <scope>NUCLEOTIDE SEQUENCE [LARGE SCALE GENOMIC DNA]</scope>
    <source>
        <strain evidence="2 3">JUb65</strain>
    </source>
</reference>
<dbReference type="InterPro" id="IPR043129">
    <property type="entry name" value="ATPase_NBD"/>
</dbReference>
<dbReference type="AlphaFoldDB" id="A0A4R6DD52"/>
<evidence type="ECO:0000256" key="1">
    <source>
        <dbReference type="ARBA" id="ARBA00006479"/>
    </source>
</evidence>
<dbReference type="InterPro" id="IPR000600">
    <property type="entry name" value="ROK"/>
</dbReference>
<dbReference type="PANTHER" id="PTHR18964:SF169">
    <property type="entry name" value="N-ACETYLMANNOSAMINE KINASE"/>
    <property type="match status" value="1"/>
</dbReference>
<sequence length="323" mass="31570">MTGGAPAVVDREARGTDAVVAGVDVGGTNTKVLLATPSLDVVDRIDLPTPAHAGGAAIVTAALGAVTELLDRHRASLTGVGVGAAGVVDATTGTVLVTGNSFTGWAGFGVTDAVTSALGVPATLDNDVNAFLLGEVATGAVAGEPDVLGMTLGTGVGGALVLGGSLFAGPRGAAGEIGHVPGFGDALCTCGQIGHLETIAGARGIADRYAERTGRRASVREIAEAARAGDTDAARVFETAGWGLARAALLTAGILDVTTLVIGGGIARSWDLLEPAITRAIALEPPVSGAPIRLAQSTLGADAVALGAAAQVRDLVLGGAPAR</sequence>
<keyword evidence="2" id="KW-0808">Transferase</keyword>
<evidence type="ECO:0000313" key="3">
    <source>
        <dbReference type="Proteomes" id="UP000295764"/>
    </source>
</evidence>
<keyword evidence="2" id="KW-0418">Kinase</keyword>
<dbReference type="Pfam" id="PF00480">
    <property type="entry name" value="ROK"/>
    <property type="match status" value="1"/>
</dbReference>
<organism evidence="2 3">
    <name type="scientific">Curtobacterium flaccumfaciens</name>
    <dbReference type="NCBI Taxonomy" id="2035"/>
    <lineage>
        <taxon>Bacteria</taxon>
        <taxon>Bacillati</taxon>
        <taxon>Actinomycetota</taxon>
        <taxon>Actinomycetes</taxon>
        <taxon>Micrococcales</taxon>
        <taxon>Microbacteriaceae</taxon>
        <taxon>Curtobacterium</taxon>
    </lineage>
</organism>
<name>A0A4R6DD52_9MICO</name>
<dbReference type="Proteomes" id="UP000295764">
    <property type="component" value="Unassembled WGS sequence"/>
</dbReference>
<dbReference type="RefSeq" id="WP_243736415.1">
    <property type="nucleotide sequence ID" value="NZ_SNVW01000012.1"/>
</dbReference>
<gene>
    <name evidence="2" type="ORF">EDF64_11294</name>
</gene>
<dbReference type="PROSITE" id="PS01125">
    <property type="entry name" value="ROK"/>
    <property type="match status" value="1"/>
</dbReference>
<protein>
    <submittedName>
        <fullName evidence="2">Glucokinase</fullName>
    </submittedName>
</protein>
<dbReference type="SUPFAM" id="SSF53067">
    <property type="entry name" value="Actin-like ATPase domain"/>
    <property type="match status" value="1"/>
</dbReference>
<dbReference type="STRING" id="2035.RU06_17115"/>
<evidence type="ECO:0000313" key="2">
    <source>
        <dbReference type="EMBL" id="TDN42451.1"/>
    </source>
</evidence>
<dbReference type="GO" id="GO:0016301">
    <property type="term" value="F:kinase activity"/>
    <property type="evidence" value="ECO:0007669"/>
    <property type="project" value="UniProtKB-KW"/>
</dbReference>
<dbReference type="Gene3D" id="3.30.420.40">
    <property type="match status" value="2"/>
</dbReference>